<reference evidence="2 3" key="1">
    <citation type="submission" date="2024-07" db="EMBL/GenBank/DDBJ databases">
        <title>Molecular mechanisms and environmental adaptations of flagellar loss and biofilm growth of Rhodanobacter under environmental stress.</title>
        <authorList>
            <person name="Chen M."/>
        </authorList>
    </citation>
    <scope>NUCLEOTIDE SEQUENCE [LARGE SCALE GENOMIC DNA]</scope>
    <source>
        <strain evidence="2 3">RS22</strain>
    </source>
</reference>
<organism evidence="2 3">
    <name type="scientific">Rhodanobacter humi</name>
    <dbReference type="NCBI Taxonomy" id="1888173"/>
    <lineage>
        <taxon>Bacteria</taxon>
        <taxon>Pseudomonadati</taxon>
        <taxon>Pseudomonadota</taxon>
        <taxon>Gammaproteobacteria</taxon>
        <taxon>Lysobacterales</taxon>
        <taxon>Rhodanobacteraceae</taxon>
        <taxon>Rhodanobacter</taxon>
    </lineage>
</organism>
<evidence type="ECO:0000313" key="2">
    <source>
        <dbReference type="EMBL" id="MEY2183045.1"/>
    </source>
</evidence>
<comment type="caution">
    <text evidence="2">The sequence shown here is derived from an EMBL/GenBank/DDBJ whole genome shotgun (WGS) entry which is preliminary data.</text>
</comment>
<evidence type="ECO:0000256" key="1">
    <source>
        <dbReference type="SAM" id="MobiDB-lite"/>
    </source>
</evidence>
<sequence>MLFRFNEGLRDSKQSGQPAASTRAILHTQLDTKGYRSDGHSGAVPRAPKQERPLPVHHAYAGATASTRIWGMEMRAIVRYGRLDRTSGIAVPGCAPRRHVKPMLVKEHESASIVRHAIDRCGGRSTHGRTHEPDDRAYCTLFSFALA</sequence>
<evidence type="ECO:0000313" key="3">
    <source>
        <dbReference type="Proteomes" id="UP001562159"/>
    </source>
</evidence>
<protein>
    <submittedName>
        <fullName evidence="2">Uncharacterized protein</fullName>
    </submittedName>
</protein>
<dbReference type="Proteomes" id="UP001562159">
    <property type="component" value="Unassembled WGS sequence"/>
</dbReference>
<name>A0ABV4AS48_9GAMM</name>
<proteinExistence type="predicted"/>
<gene>
    <name evidence="2" type="ORF">AB7878_11530</name>
</gene>
<keyword evidence="3" id="KW-1185">Reference proteome</keyword>
<feature type="region of interest" description="Disordered" evidence="1">
    <location>
        <begin position="1"/>
        <end position="52"/>
    </location>
</feature>
<accession>A0ABV4AS48</accession>
<dbReference type="EMBL" id="JBGBPY010000001">
    <property type="protein sequence ID" value="MEY2183045.1"/>
    <property type="molecule type" value="Genomic_DNA"/>
</dbReference>